<dbReference type="KEGG" id="phu:Phum_PHUM268840"/>
<evidence type="ECO:0000256" key="15">
    <source>
        <dbReference type="ARBA" id="ARBA00081821"/>
    </source>
</evidence>
<evidence type="ECO:0000256" key="12">
    <source>
        <dbReference type="ARBA" id="ARBA00023242"/>
    </source>
</evidence>
<name>E0VKR5_PEDHC</name>
<evidence type="ECO:0000256" key="2">
    <source>
        <dbReference type="ARBA" id="ARBA00004123"/>
    </source>
</evidence>
<comment type="subcellular location">
    <subcellularLocation>
        <location evidence="3">Cytoplasm</location>
    </subcellularLocation>
    <subcellularLocation>
        <location evidence="2">Nucleus</location>
    </subcellularLocation>
</comment>
<reference evidence="18" key="2">
    <citation type="submission" date="2007-04" db="EMBL/GenBank/DDBJ databases">
        <title>The genome of the human body louse.</title>
        <authorList>
            <consortium name="The Human Body Louse Genome Consortium"/>
            <person name="Kirkness E."/>
            <person name="Walenz B."/>
            <person name="Hass B."/>
            <person name="Bruggner R."/>
            <person name="Strausberg R."/>
        </authorList>
    </citation>
    <scope>NUCLEOTIDE SEQUENCE</scope>
    <source>
        <strain evidence="18">USDA</strain>
    </source>
</reference>
<evidence type="ECO:0000256" key="16">
    <source>
        <dbReference type="ARBA" id="ARBA00083610"/>
    </source>
</evidence>
<dbReference type="GO" id="GO:0034450">
    <property type="term" value="F:ubiquitin-ubiquitin ligase activity"/>
    <property type="evidence" value="ECO:0007669"/>
    <property type="project" value="InterPro"/>
</dbReference>
<dbReference type="SMART" id="SM00504">
    <property type="entry name" value="Ubox"/>
    <property type="match status" value="1"/>
</dbReference>
<dbReference type="EMBL" id="AAZO01003106">
    <property type="status" value="NOT_ANNOTATED_CDS"/>
    <property type="molecule type" value="Genomic_DNA"/>
</dbReference>
<evidence type="ECO:0000256" key="3">
    <source>
        <dbReference type="ARBA" id="ARBA00004496"/>
    </source>
</evidence>
<dbReference type="PANTHER" id="PTHR13931:SF2">
    <property type="entry name" value="UBIQUITIN CONJUGATION FACTOR E4 B"/>
    <property type="match status" value="1"/>
</dbReference>
<keyword evidence="20" id="KW-1185">Reference proteome</keyword>
<keyword evidence="9" id="KW-0808">Transferase</keyword>
<comment type="catalytic activity">
    <reaction evidence="1">
        <text>S-ubiquitinyl-[E2 ubiquitin-conjugating enzyme]-L-cysteine + [acceptor protein]-L-lysine = [E2 ubiquitin-conjugating enzyme]-L-cysteine + N(6)-ubiquitinyl-[acceptor protein]-L-lysine.</text>
        <dbReference type="EC" id="2.3.2.27"/>
    </reaction>
</comment>
<dbReference type="InParanoid" id="E0VKR5"/>
<dbReference type="GO" id="GO:0006511">
    <property type="term" value="P:ubiquitin-dependent protein catabolic process"/>
    <property type="evidence" value="ECO:0007669"/>
    <property type="project" value="InterPro"/>
</dbReference>
<dbReference type="EC" id="2.3.2.27" evidence="6"/>
<comment type="pathway">
    <text evidence="4">Protein modification; protein ubiquitination.</text>
</comment>
<evidence type="ECO:0000256" key="7">
    <source>
        <dbReference type="ARBA" id="ARBA00022490"/>
    </source>
</evidence>
<keyword evidence="8" id="KW-0597">Phosphoprotein</keyword>
<feature type="domain" description="U-box" evidence="17">
    <location>
        <begin position="970"/>
        <end position="1043"/>
    </location>
</feature>
<dbReference type="InterPro" id="IPR019474">
    <property type="entry name" value="Ub_conjug_fac_E4_core"/>
</dbReference>
<proteinExistence type="inferred from homology"/>
<dbReference type="EnsemblMetazoa" id="PHUM268840-RA">
    <property type="protein sequence ID" value="PHUM268840-PA"/>
    <property type="gene ID" value="PHUM268840"/>
</dbReference>
<comment type="similarity">
    <text evidence="5">Belongs to the ubiquitin conjugation factor E4 family.</text>
</comment>
<keyword evidence="10" id="KW-0833">Ubl conjugation pathway</keyword>
<evidence type="ECO:0000256" key="8">
    <source>
        <dbReference type="ARBA" id="ARBA00022553"/>
    </source>
</evidence>
<keyword evidence="12" id="KW-0539">Nucleus</keyword>
<dbReference type="eggNOG" id="KOG2042">
    <property type="taxonomic scope" value="Eukaryota"/>
</dbReference>
<evidence type="ECO:0000313" key="20">
    <source>
        <dbReference type="Proteomes" id="UP000009046"/>
    </source>
</evidence>
<evidence type="ECO:0000256" key="14">
    <source>
        <dbReference type="ARBA" id="ARBA00072779"/>
    </source>
</evidence>
<dbReference type="InterPro" id="IPR013083">
    <property type="entry name" value="Znf_RING/FYVE/PHD"/>
</dbReference>
<dbReference type="FunFam" id="3.30.40.10:FF:000060">
    <property type="entry name" value="ubiquitin conjugation factor E4 B"/>
    <property type="match status" value="1"/>
</dbReference>
<evidence type="ECO:0000313" key="19">
    <source>
        <dbReference type="EnsemblMetazoa" id="PHUM268840-PA"/>
    </source>
</evidence>
<evidence type="ECO:0000259" key="17">
    <source>
        <dbReference type="PROSITE" id="PS51698"/>
    </source>
</evidence>
<dbReference type="OrthoDB" id="20295at2759"/>
<dbReference type="PROSITE" id="PS51698">
    <property type="entry name" value="U_BOX"/>
    <property type="match status" value="1"/>
</dbReference>
<comment type="function">
    <text evidence="13">Ubiquitin-protein ligase that probably functions as an E3 ligase in conjunction with specific E1 and E2 ligases. May also function as an E4 ligase mediating the assembly of polyubiquitin chains on substrates ubiquitinated by another E3 ubiquitin ligase. May regulate myosin assembly in striated muscles together with STUB1 and VCP/p97 by targeting myosin chaperone UNC45B for proteasomal degradation.</text>
</comment>
<dbReference type="Gene3D" id="3.30.40.10">
    <property type="entry name" value="Zinc/RING finger domain, C3HC4 (zinc finger)"/>
    <property type="match status" value="1"/>
</dbReference>
<dbReference type="EMBL" id="DS235250">
    <property type="protein sequence ID" value="EEB13971.1"/>
    <property type="molecule type" value="Genomic_DNA"/>
</dbReference>
<gene>
    <name evidence="19" type="primary">8235592</name>
    <name evidence="18" type="ORF">Phum_PHUM268840</name>
</gene>
<organism>
    <name type="scientific">Pediculus humanus subsp. corporis</name>
    <name type="common">Body louse</name>
    <dbReference type="NCBI Taxonomy" id="121224"/>
    <lineage>
        <taxon>Eukaryota</taxon>
        <taxon>Metazoa</taxon>
        <taxon>Ecdysozoa</taxon>
        <taxon>Arthropoda</taxon>
        <taxon>Hexapoda</taxon>
        <taxon>Insecta</taxon>
        <taxon>Pterygota</taxon>
        <taxon>Neoptera</taxon>
        <taxon>Paraneoptera</taxon>
        <taxon>Psocodea</taxon>
        <taxon>Troctomorpha</taxon>
        <taxon>Phthiraptera</taxon>
        <taxon>Anoplura</taxon>
        <taxon>Pediculidae</taxon>
        <taxon>Pediculus</taxon>
    </lineage>
</organism>
<dbReference type="OMA" id="SNAFMTN"/>
<dbReference type="CTD" id="8235592"/>
<dbReference type="GO" id="GO:0000151">
    <property type="term" value="C:ubiquitin ligase complex"/>
    <property type="evidence" value="ECO:0007669"/>
    <property type="project" value="InterPro"/>
</dbReference>
<evidence type="ECO:0000313" key="18">
    <source>
        <dbReference type="EMBL" id="EEB13971.1"/>
    </source>
</evidence>
<evidence type="ECO:0000256" key="4">
    <source>
        <dbReference type="ARBA" id="ARBA00004906"/>
    </source>
</evidence>
<dbReference type="GO" id="GO:0036503">
    <property type="term" value="P:ERAD pathway"/>
    <property type="evidence" value="ECO:0007669"/>
    <property type="project" value="InterPro"/>
</dbReference>
<reference evidence="18" key="1">
    <citation type="submission" date="2007-04" db="EMBL/GenBank/DDBJ databases">
        <title>Annotation of Pediculus humanus corporis strain USDA.</title>
        <authorList>
            <person name="Kirkness E."/>
            <person name="Hannick L."/>
            <person name="Hass B."/>
            <person name="Bruggner R."/>
            <person name="Lawson D."/>
            <person name="Bidwell S."/>
            <person name="Joardar V."/>
            <person name="Caler E."/>
            <person name="Walenz B."/>
            <person name="Inman J."/>
            <person name="Schobel S."/>
            <person name="Galinsky K."/>
            <person name="Amedeo P."/>
            <person name="Strausberg R."/>
        </authorList>
    </citation>
    <scope>NUCLEOTIDE SEQUENCE</scope>
    <source>
        <strain evidence="18">USDA</strain>
    </source>
</reference>
<dbReference type="InterPro" id="IPR045132">
    <property type="entry name" value="UBE4"/>
</dbReference>
<dbReference type="CDD" id="cd16658">
    <property type="entry name" value="RING-Ubox_UBE4B"/>
    <property type="match status" value="1"/>
</dbReference>
<dbReference type="GO" id="GO:0005737">
    <property type="term" value="C:cytoplasm"/>
    <property type="evidence" value="ECO:0007669"/>
    <property type="project" value="UniProtKB-SubCell"/>
</dbReference>
<evidence type="ECO:0000256" key="9">
    <source>
        <dbReference type="ARBA" id="ARBA00022679"/>
    </source>
</evidence>
<dbReference type="Pfam" id="PF04564">
    <property type="entry name" value="U-box"/>
    <property type="match status" value="1"/>
</dbReference>
<keyword evidence="7" id="KW-0963">Cytoplasm</keyword>
<evidence type="ECO:0000256" key="5">
    <source>
        <dbReference type="ARBA" id="ARBA00007434"/>
    </source>
</evidence>
<dbReference type="STRING" id="121224.E0VKR5"/>
<evidence type="ECO:0000256" key="1">
    <source>
        <dbReference type="ARBA" id="ARBA00000900"/>
    </source>
</evidence>
<dbReference type="UniPathway" id="UPA00143"/>
<dbReference type="PANTHER" id="PTHR13931">
    <property type="entry name" value="UBIQUITINATION FACTOR E4"/>
    <property type="match status" value="1"/>
</dbReference>
<dbReference type="VEuPathDB" id="VectorBase:PHUM268840"/>
<dbReference type="InterPro" id="IPR003613">
    <property type="entry name" value="Ubox_domain"/>
</dbReference>
<dbReference type="GeneID" id="8235592"/>
<dbReference type="GO" id="GO:0005634">
    <property type="term" value="C:nucleus"/>
    <property type="evidence" value="ECO:0007669"/>
    <property type="project" value="UniProtKB-SubCell"/>
</dbReference>
<reference evidence="19" key="3">
    <citation type="submission" date="2020-05" db="UniProtKB">
        <authorList>
            <consortium name="EnsemblMetazoa"/>
        </authorList>
    </citation>
    <scope>IDENTIFICATION</scope>
    <source>
        <strain evidence="19">USDA</strain>
    </source>
</reference>
<accession>E0VKR5</accession>
<protein>
    <recommendedName>
        <fullName evidence="14">Ubiquitin conjugation factor E4 B</fullName>
        <ecNumber evidence="6">2.3.2.27</ecNumber>
    </recommendedName>
    <alternativeName>
        <fullName evidence="16">RING-type E3 ubiquitin transferase E4 B</fullName>
    </alternativeName>
    <alternativeName>
        <fullName evidence="15">Ubiquitin fusion degradation protein 2</fullName>
    </alternativeName>
</protein>
<dbReference type="GO" id="GO:0000209">
    <property type="term" value="P:protein polyubiquitination"/>
    <property type="evidence" value="ECO:0007669"/>
    <property type="project" value="TreeGrafter"/>
</dbReference>
<evidence type="ECO:0000256" key="11">
    <source>
        <dbReference type="ARBA" id="ARBA00022990"/>
    </source>
</evidence>
<evidence type="ECO:0000256" key="13">
    <source>
        <dbReference type="ARBA" id="ARBA00056267"/>
    </source>
</evidence>
<dbReference type="RefSeq" id="XP_002426709.1">
    <property type="nucleotide sequence ID" value="XM_002426664.1"/>
</dbReference>
<dbReference type="AlphaFoldDB" id="E0VKR5"/>
<dbReference type="SUPFAM" id="SSF57850">
    <property type="entry name" value="RING/U-box"/>
    <property type="match status" value="1"/>
</dbReference>
<dbReference type="FunCoup" id="E0VKR5">
    <property type="interactions" value="2624"/>
</dbReference>
<keyword evidence="11" id="KW-0007">Acetylation</keyword>
<dbReference type="Proteomes" id="UP000009046">
    <property type="component" value="Unassembled WGS sequence"/>
</dbReference>
<dbReference type="Pfam" id="PF10408">
    <property type="entry name" value="Ufd2P_core"/>
    <property type="match status" value="1"/>
</dbReference>
<evidence type="ECO:0000256" key="10">
    <source>
        <dbReference type="ARBA" id="ARBA00022786"/>
    </source>
</evidence>
<evidence type="ECO:0000256" key="6">
    <source>
        <dbReference type="ARBA" id="ARBA00012483"/>
    </source>
</evidence>
<sequence>MREDNSWVMDTSELEETNTNKIKSKEILDVDSGIENMEVEESERKEFENTEINRVSSSNEGNTEKVVTTISRILCVSWNEQNEGTVLLPANNVLFNTDALNPDYQDLISQSLMEILCQFASGLDPLHGVPQNVITPNDVSPSSPDLPSTPVNSTCLPDNCYNQNNITKQTDGLYYLMNCYSRVSLEERNHPKKCSSTPLKEVLAEIRSQCVQYASLILQEIIAVSSPKNSPLLFPLLTQTVPRGFLLELVAKTHQNTIIFSKIFTPLLQGLFQIMQSSSIVASSHRAPLQVLAELTDIKVGNVRPFCKLIVEQTQFLPDPVTRVQGREISKTSFLGPFLSVSVFAEDEPKVAEKFFSGNTSADKAVVQTLQSELEHTRALLYEIFHDTFVNGSSRDHLLEYVASVLRFNEKRAQIQVVELANAGDGFMLNLLSVLQLLSVKVKLDKVDSMYPFHPKSLVEIKKDETRLRFTSQEVVTWVDELRRNPVHTWREPKFPTQCWFLTLHAHHLTLIPALNKYQRRLRALRDLHKLVEEMSASEIHWKDLPLAARNKELIKRWKLQIKKLTRSRACADAGLLDDSLLKRSLTYYSSVAEYLLELLCPGGSVIIQSLPVPEAPALFSALPEWYLEDIAEFLLFTLQFRPDIVASFAEDVLITWLLVATCSPHCIKNPYLVAKIIEVMFVLNPGIQPRTEVLYDRLMSHYVSKNYLPGALMKFYTDVETTGSSSEFYDKFTIRYHISIILKGMWDSPVHRLSVIKESRSGTQFVKFVNMLMNDTTFLLDESLESLKRIHEIQELLSDPAAWAALTVEQQQSKQRQLAADERQCRSYLTLARETVDMFHYLTMDIKGPFLRPELADRLSAMLNFNLKQLCGPKCKNLKVKTPEKYGWEPRRLLSQLADIYLHLDCEEFASALAGDERSFKKDLLEDAALRMERASIKTQTELEQFRNLIQRAADIQEQNKNREVDYSDAPDEFRDPLMDTLMEEPVLLPSGKVMDRPVIIRHLLNSSTDPFNRQPLTEDMLLPATDLKERIIKWKKEKIKSNSSK</sequence>
<dbReference type="HOGENOM" id="CLU_003224_2_1_1"/>